<proteinExistence type="predicted"/>
<dbReference type="PANTHER" id="PTHR36766:SF70">
    <property type="entry name" value="DISEASE RESISTANCE PROTEIN RGA4"/>
    <property type="match status" value="1"/>
</dbReference>
<evidence type="ECO:0000256" key="5">
    <source>
        <dbReference type="ARBA" id="ARBA00022840"/>
    </source>
</evidence>
<dbReference type="Gene3D" id="3.40.50.300">
    <property type="entry name" value="P-loop containing nucleotide triphosphate hydrolases"/>
    <property type="match status" value="1"/>
</dbReference>
<dbReference type="PANTHER" id="PTHR36766">
    <property type="entry name" value="PLANT BROAD-SPECTRUM MILDEW RESISTANCE PROTEIN RPW8"/>
    <property type="match status" value="1"/>
</dbReference>
<dbReference type="Gene3D" id="1.10.10.10">
    <property type="entry name" value="Winged helix-like DNA-binding domain superfamily/Winged helix DNA-binding domain"/>
    <property type="match status" value="1"/>
</dbReference>
<evidence type="ECO:0000313" key="11">
    <source>
        <dbReference type="Proteomes" id="UP000238479"/>
    </source>
</evidence>
<dbReference type="PRINTS" id="PR00364">
    <property type="entry name" value="DISEASERSIST"/>
</dbReference>
<evidence type="ECO:0000259" key="8">
    <source>
        <dbReference type="Pfam" id="PF23559"/>
    </source>
</evidence>
<dbReference type="InterPro" id="IPR032675">
    <property type="entry name" value="LRR_dom_sf"/>
</dbReference>
<dbReference type="InterPro" id="IPR041118">
    <property type="entry name" value="Rx_N"/>
</dbReference>
<feature type="domain" description="Disease resistance protein winged helix" evidence="8">
    <location>
        <begin position="435"/>
        <end position="509"/>
    </location>
</feature>
<comment type="caution">
    <text evidence="10">The sequence shown here is derived from an EMBL/GenBank/DDBJ whole genome shotgun (WGS) entry which is preliminary data.</text>
</comment>
<dbReference type="InterPro" id="IPR027417">
    <property type="entry name" value="P-loop_NTPase"/>
</dbReference>
<dbReference type="SUPFAM" id="SSF52058">
    <property type="entry name" value="L domain-like"/>
    <property type="match status" value="2"/>
</dbReference>
<feature type="domain" description="NB-ARC" evidence="6">
    <location>
        <begin position="177"/>
        <end position="347"/>
    </location>
</feature>
<organism evidence="10 11">
    <name type="scientific">Rosa chinensis</name>
    <name type="common">China rose</name>
    <dbReference type="NCBI Taxonomy" id="74649"/>
    <lineage>
        <taxon>Eukaryota</taxon>
        <taxon>Viridiplantae</taxon>
        <taxon>Streptophyta</taxon>
        <taxon>Embryophyta</taxon>
        <taxon>Tracheophyta</taxon>
        <taxon>Spermatophyta</taxon>
        <taxon>Magnoliopsida</taxon>
        <taxon>eudicotyledons</taxon>
        <taxon>Gunneridae</taxon>
        <taxon>Pentapetalae</taxon>
        <taxon>rosids</taxon>
        <taxon>fabids</taxon>
        <taxon>Rosales</taxon>
        <taxon>Rosaceae</taxon>
        <taxon>Rosoideae</taxon>
        <taxon>Rosoideae incertae sedis</taxon>
        <taxon>Rosa</taxon>
    </lineage>
</organism>
<evidence type="ECO:0000259" key="7">
    <source>
        <dbReference type="Pfam" id="PF18052"/>
    </source>
</evidence>
<keyword evidence="10" id="KW-0378">Hydrolase</keyword>
<dbReference type="Proteomes" id="UP000238479">
    <property type="component" value="Chromosome 2"/>
</dbReference>
<evidence type="ECO:0000256" key="3">
    <source>
        <dbReference type="ARBA" id="ARBA00022741"/>
    </source>
</evidence>
<reference evidence="10 11" key="1">
    <citation type="journal article" date="2018" name="Nat. Genet.">
        <title>The Rosa genome provides new insights in the design of modern roses.</title>
        <authorList>
            <person name="Bendahmane M."/>
        </authorList>
    </citation>
    <scope>NUCLEOTIDE SEQUENCE [LARGE SCALE GENOMIC DNA]</scope>
    <source>
        <strain evidence="11">cv. Old Blush</strain>
    </source>
</reference>
<keyword evidence="1" id="KW-0433">Leucine-rich repeat</keyword>
<dbReference type="FunFam" id="3.40.50.300:FF:001091">
    <property type="entry name" value="Probable disease resistance protein At1g61300"/>
    <property type="match status" value="1"/>
</dbReference>
<dbReference type="EMBL" id="PDCK01000040">
    <property type="protein sequence ID" value="PRQ48165.1"/>
    <property type="molecule type" value="Genomic_DNA"/>
</dbReference>
<dbReference type="InterPro" id="IPR036388">
    <property type="entry name" value="WH-like_DNA-bd_sf"/>
</dbReference>
<keyword evidence="4" id="KW-0611">Plant defense</keyword>
<keyword evidence="11" id="KW-1185">Reference proteome</keyword>
<dbReference type="GO" id="GO:0005524">
    <property type="term" value="F:ATP binding"/>
    <property type="evidence" value="ECO:0007669"/>
    <property type="project" value="UniProtKB-KW"/>
</dbReference>
<protein>
    <submittedName>
        <fullName evidence="10">Putative P-loop containing nucleoside triphosphate hydrolase, leucine-rich repeat domain, L</fullName>
    </submittedName>
</protein>
<feature type="domain" description="R13L1/DRL21-like LRR repeat region" evidence="9">
    <location>
        <begin position="680"/>
        <end position="804"/>
    </location>
</feature>
<dbReference type="GO" id="GO:0051707">
    <property type="term" value="P:response to other organism"/>
    <property type="evidence" value="ECO:0007669"/>
    <property type="project" value="UniProtKB-ARBA"/>
</dbReference>
<dbReference type="FunFam" id="1.10.10.10:FF:000322">
    <property type="entry name" value="Probable disease resistance protein At1g63360"/>
    <property type="match status" value="1"/>
</dbReference>
<evidence type="ECO:0000256" key="4">
    <source>
        <dbReference type="ARBA" id="ARBA00022821"/>
    </source>
</evidence>
<evidence type="ECO:0000256" key="1">
    <source>
        <dbReference type="ARBA" id="ARBA00022614"/>
    </source>
</evidence>
<dbReference type="InterPro" id="IPR056789">
    <property type="entry name" value="LRR_R13L1-DRL21"/>
</dbReference>
<feature type="domain" description="Disease resistance N-terminal" evidence="7">
    <location>
        <begin position="11"/>
        <end position="99"/>
    </location>
</feature>
<dbReference type="Gene3D" id="1.10.8.430">
    <property type="entry name" value="Helical domain of apoptotic protease-activating factors"/>
    <property type="match status" value="1"/>
</dbReference>
<accession>A0A2P6RP01</accession>
<evidence type="ECO:0000259" key="9">
    <source>
        <dbReference type="Pfam" id="PF25019"/>
    </source>
</evidence>
<keyword evidence="2" id="KW-0677">Repeat</keyword>
<dbReference type="GO" id="GO:0016787">
    <property type="term" value="F:hydrolase activity"/>
    <property type="evidence" value="ECO:0007669"/>
    <property type="project" value="UniProtKB-KW"/>
</dbReference>
<dbReference type="OMA" id="RCIVELP"/>
<dbReference type="Gene3D" id="1.20.5.4130">
    <property type="match status" value="1"/>
</dbReference>
<evidence type="ECO:0000259" key="6">
    <source>
        <dbReference type="Pfam" id="PF00931"/>
    </source>
</evidence>
<dbReference type="GO" id="GO:0043531">
    <property type="term" value="F:ADP binding"/>
    <property type="evidence" value="ECO:0007669"/>
    <property type="project" value="InterPro"/>
</dbReference>
<dbReference type="Pfam" id="PF18052">
    <property type="entry name" value="Rx_N"/>
    <property type="match status" value="1"/>
</dbReference>
<dbReference type="Gene3D" id="3.80.10.10">
    <property type="entry name" value="Ribonuclease Inhibitor"/>
    <property type="match status" value="4"/>
</dbReference>
<dbReference type="Pfam" id="PF00931">
    <property type="entry name" value="NB-ARC"/>
    <property type="match status" value="1"/>
</dbReference>
<keyword evidence="3" id="KW-0547">Nucleotide-binding</keyword>
<gene>
    <name evidence="10" type="ORF">RchiOBHm_Chr2g0107631</name>
</gene>
<dbReference type="InterPro" id="IPR042197">
    <property type="entry name" value="Apaf_helical"/>
</dbReference>
<evidence type="ECO:0000256" key="2">
    <source>
        <dbReference type="ARBA" id="ARBA00022737"/>
    </source>
</evidence>
<dbReference type="Pfam" id="PF25019">
    <property type="entry name" value="LRR_R13L1-DRL21"/>
    <property type="match status" value="1"/>
</dbReference>
<dbReference type="AlphaFoldDB" id="A0A2P6RP01"/>
<dbReference type="Gramene" id="PRQ48165">
    <property type="protein sequence ID" value="PRQ48165"/>
    <property type="gene ID" value="RchiOBHm_Chr2g0107631"/>
</dbReference>
<dbReference type="InterPro" id="IPR058922">
    <property type="entry name" value="WHD_DRP"/>
</dbReference>
<dbReference type="GO" id="GO:0006952">
    <property type="term" value="P:defense response"/>
    <property type="evidence" value="ECO:0007669"/>
    <property type="project" value="UniProtKB-KW"/>
</dbReference>
<keyword evidence="5" id="KW-0067">ATP-binding</keyword>
<sequence length="1172" mass="132370">MPESLLIFVAQGVLKKVALLAAQEFMLAWGFKAELTRLSHSLSVIQDFLCGAVDHQPEDRGMAVEDWVKKLKDLAHEADEVLDEINYEVLRRKVELQNQMKKKVLNFLSASNPILFRLKMTQKIKNINASLVDLKSEATFIGLVSKKHIDAIPQGSRLDRETDSFFEKDEKIIGRGEHVSTIIESLINPNNHENLSVMAIVGMPGIGKTTLAKSIFNQPGISSYFDKRMWVSVSNTFEVNSILSQILELLDSTKAGITSREALLQNLREKLTGKRHFLVLDDVWNEDPQKWSVLKNCLSKLDFAPGSTIVVTTRSAKVASIAETLPRCNLQKLTEDECWTILKNRAFLDGSAPISVDLERLGREIARKCAGVPLVAKVSGSMLRSKHSKAEWLSIKESRIWDLQEEEDRIMSVLKLSFDNLKSTSLKQCFAYCSIFVKDLEIERDNLIQLWMAEGLLHPSPDNIDAEMEDVGNDHFNTLLESSLFQDATRDDYGLITKCKMHDLVHNLAEEVFKSECLIRDFNEIDSEHTIRHVAKIPTSSVERLPEGSISRFRSLFLNDKVRNSLYERLRDLRILNLYEANIQELPSSIGKLKHLRYLDVSKTRIKALPTSIGMLYNLQTLRARHCALKEFPKEVQNLINLRHLYFSGYNEIPVGMGRLTRLQTVSCFTVGKKKGHRCEELASLNELKGQLIIYSLEHVRDREEAEKAKLKEKKNLRKLRFVWTESRQMNNSHEDVLEGLQPHPNLESLEIDCFRGDNFPSWMMTRSLQLNNLKNIRLRNCNRCEEVPILGHLSNLKHLVITNLRNLKCLGIEFYGNYYVSDAAAASMEPIILFPALKTLSIGNCYQLSEWMEAWMMPSGKVVVFPCLEELSVTYCRKLINAPSHFPSLKKLMISYVDDDRPVASISGNLTTLTSLFLNDIPGLTTLPGRMWKNNKNLTSLYIVGCANLTCIAPNVIGCCASLRVVYVSGCEKLRHLPDGLDTLPLEELKLLKCPNLEFIPINHGLTSLRTLEVKNCNGLSRLPSGLQYCTSVQELSIGSCSSLPSLPFEEVMPSLRELKVVQCEELSSLPALECFRAIRHLTIIKCPKLASISRSIREYAATSTDANLLPQGIPEIFTSLEELFIRDCISLQSIPTLQGLTSLRQLEISNCGNVECLPAGLHCLIGSITT</sequence>
<dbReference type="SUPFAM" id="SSF52540">
    <property type="entry name" value="P-loop containing nucleoside triphosphate hydrolases"/>
    <property type="match status" value="1"/>
</dbReference>
<name>A0A2P6RP01_ROSCH</name>
<evidence type="ECO:0000313" key="10">
    <source>
        <dbReference type="EMBL" id="PRQ48165.1"/>
    </source>
</evidence>
<dbReference type="InterPro" id="IPR002182">
    <property type="entry name" value="NB-ARC"/>
</dbReference>
<dbReference type="Pfam" id="PF23559">
    <property type="entry name" value="WHD_DRP"/>
    <property type="match status" value="1"/>
</dbReference>